<organism evidence="1">
    <name type="scientific">Clostridium butyricum</name>
    <dbReference type="NCBI Taxonomy" id="1492"/>
    <lineage>
        <taxon>Bacteria</taxon>
        <taxon>Bacillati</taxon>
        <taxon>Bacillota</taxon>
        <taxon>Clostridia</taxon>
        <taxon>Eubacteriales</taxon>
        <taxon>Clostridiaceae</taxon>
        <taxon>Clostridium</taxon>
    </lineage>
</organism>
<dbReference type="InterPro" id="IPR036614">
    <property type="entry name" value="RusA-like_sf"/>
</dbReference>
<dbReference type="RefSeq" id="WP_045144349.1">
    <property type="nucleotide sequence ID" value="NZ_BTGE01000001.1"/>
</dbReference>
<dbReference type="Gene3D" id="3.30.1330.70">
    <property type="entry name" value="Holliday junction resolvase RusA"/>
    <property type="match status" value="1"/>
</dbReference>
<dbReference type="Pfam" id="PF05866">
    <property type="entry name" value="RusA"/>
    <property type="match status" value="1"/>
</dbReference>
<dbReference type="EMBL" id="CACRTU010000012">
    <property type="protein sequence ID" value="VYU03462.1"/>
    <property type="molecule type" value="Genomic_DNA"/>
</dbReference>
<dbReference type="InterPro" id="IPR008822">
    <property type="entry name" value="Endonuclease_RusA-like"/>
</dbReference>
<name>A0A6N3BHM1_CLOBU</name>
<sequence length="134" mass="15303">MKVTVEGKIKGKARPRVFNGHAMTPQDTVTYENWVKVCYQNAGGKLLEGPVRAKIDIYYKVPKSYTKKRVKAIRDGLDYPQKKPDADNVAKIILDSLNKIAFDDDSQVVELQVNKLWTEESERVEFELSEVLKS</sequence>
<dbReference type="OrthoDB" id="5114842at2"/>
<dbReference type="GO" id="GO:0000287">
    <property type="term" value="F:magnesium ion binding"/>
    <property type="evidence" value="ECO:0007669"/>
    <property type="project" value="InterPro"/>
</dbReference>
<dbReference type="GO" id="GO:0006281">
    <property type="term" value="P:DNA repair"/>
    <property type="evidence" value="ECO:0007669"/>
    <property type="project" value="InterPro"/>
</dbReference>
<reference evidence="1" key="1">
    <citation type="submission" date="2019-11" db="EMBL/GenBank/DDBJ databases">
        <authorList>
            <person name="Feng L."/>
        </authorList>
    </citation>
    <scope>NUCLEOTIDE SEQUENCE</scope>
    <source>
        <strain evidence="1">CButyricumLFYP62</strain>
    </source>
</reference>
<gene>
    <name evidence="1" type="ORF">CBLFYP62_00070</name>
</gene>
<dbReference type="SUPFAM" id="SSF103084">
    <property type="entry name" value="Holliday junction resolvase RusA"/>
    <property type="match status" value="1"/>
</dbReference>
<dbReference type="AlphaFoldDB" id="A0A6N3BHM1"/>
<proteinExistence type="predicted"/>
<evidence type="ECO:0000313" key="1">
    <source>
        <dbReference type="EMBL" id="VYU03462.1"/>
    </source>
</evidence>
<accession>A0A6N3BHM1</accession>
<dbReference type="GO" id="GO:0006310">
    <property type="term" value="P:DNA recombination"/>
    <property type="evidence" value="ECO:0007669"/>
    <property type="project" value="InterPro"/>
</dbReference>
<protein>
    <submittedName>
        <fullName evidence="1">Endodeoxyribonuclease RusA</fullName>
    </submittedName>
</protein>
<dbReference type="KEGG" id="cbut:ATN24_17410"/>